<evidence type="ECO:0000256" key="2">
    <source>
        <dbReference type="SAM" id="Phobius"/>
    </source>
</evidence>
<feature type="region of interest" description="Disordered" evidence="1">
    <location>
        <begin position="1"/>
        <end position="29"/>
    </location>
</feature>
<dbReference type="InterPro" id="IPR058792">
    <property type="entry name" value="Beta-barrel_RND_2"/>
</dbReference>
<accession>A0AAE3QKF2</accession>
<dbReference type="RefSeq" id="WP_311788550.1">
    <property type="nucleotide sequence ID" value="NZ_JALDYY010000016.1"/>
</dbReference>
<keyword evidence="6" id="KW-1185">Reference proteome</keyword>
<dbReference type="InterPro" id="IPR058625">
    <property type="entry name" value="MdtA-like_BSH"/>
</dbReference>
<name>A0AAE3QKF2_9HYPH</name>
<keyword evidence="2" id="KW-1133">Transmembrane helix</keyword>
<organism evidence="5 6">
    <name type="scientific">Ferirhizobium litorale</name>
    <dbReference type="NCBI Taxonomy" id="2927786"/>
    <lineage>
        <taxon>Bacteria</taxon>
        <taxon>Pseudomonadati</taxon>
        <taxon>Pseudomonadota</taxon>
        <taxon>Alphaproteobacteria</taxon>
        <taxon>Hyphomicrobiales</taxon>
        <taxon>Rhizobiaceae</taxon>
        <taxon>Ferirhizobium</taxon>
    </lineage>
</organism>
<keyword evidence="2" id="KW-0812">Transmembrane</keyword>
<dbReference type="Gene3D" id="1.10.287.470">
    <property type="entry name" value="Helix hairpin bin"/>
    <property type="match status" value="1"/>
</dbReference>
<dbReference type="Proteomes" id="UP001161580">
    <property type="component" value="Unassembled WGS sequence"/>
</dbReference>
<evidence type="ECO:0000259" key="4">
    <source>
        <dbReference type="Pfam" id="PF25954"/>
    </source>
</evidence>
<dbReference type="PANTHER" id="PTHR30386">
    <property type="entry name" value="MEMBRANE FUSION SUBUNIT OF EMRAB-TOLC MULTIDRUG EFFLUX PUMP"/>
    <property type="match status" value="1"/>
</dbReference>
<evidence type="ECO:0000313" key="6">
    <source>
        <dbReference type="Proteomes" id="UP001161580"/>
    </source>
</evidence>
<dbReference type="PANTHER" id="PTHR30386:SF24">
    <property type="entry name" value="MULTIDRUG RESISTANCE EFFLUX PUMP"/>
    <property type="match status" value="1"/>
</dbReference>
<dbReference type="Gene3D" id="2.40.50.100">
    <property type="match status" value="1"/>
</dbReference>
<feature type="transmembrane region" description="Helical" evidence="2">
    <location>
        <begin position="41"/>
        <end position="65"/>
    </location>
</feature>
<dbReference type="EMBL" id="JALDYZ010000024">
    <property type="protein sequence ID" value="MDI7925130.1"/>
    <property type="molecule type" value="Genomic_DNA"/>
</dbReference>
<feature type="domain" description="Multidrug resistance protein MdtA-like barrel-sandwich hybrid" evidence="3">
    <location>
        <begin position="85"/>
        <end position="270"/>
    </location>
</feature>
<protein>
    <submittedName>
        <fullName evidence="5">HlyD family secretion protein</fullName>
    </submittedName>
</protein>
<dbReference type="Gene3D" id="2.40.30.170">
    <property type="match status" value="1"/>
</dbReference>
<gene>
    <name evidence="5" type="ORF">MRS75_24065</name>
</gene>
<evidence type="ECO:0000313" key="5">
    <source>
        <dbReference type="EMBL" id="MDI7925130.1"/>
    </source>
</evidence>
<feature type="compositionally biased region" description="Polar residues" evidence="1">
    <location>
        <begin position="1"/>
        <end position="17"/>
    </location>
</feature>
<evidence type="ECO:0000256" key="1">
    <source>
        <dbReference type="SAM" id="MobiDB-lite"/>
    </source>
</evidence>
<dbReference type="Pfam" id="PF25954">
    <property type="entry name" value="Beta-barrel_RND_2"/>
    <property type="match status" value="1"/>
</dbReference>
<dbReference type="AlphaFoldDB" id="A0AAE3QKF2"/>
<dbReference type="GO" id="GO:0055085">
    <property type="term" value="P:transmembrane transport"/>
    <property type="evidence" value="ECO:0007669"/>
    <property type="project" value="InterPro"/>
</dbReference>
<dbReference type="SUPFAM" id="SSF111369">
    <property type="entry name" value="HlyD-like secretion proteins"/>
    <property type="match status" value="2"/>
</dbReference>
<evidence type="ECO:0000259" key="3">
    <source>
        <dbReference type="Pfam" id="PF25917"/>
    </source>
</evidence>
<proteinExistence type="predicted"/>
<dbReference type="Pfam" id="PF25917">
    <property type="entry name" value="BSH_RND"/>
    <property type="match status" value="1"/>
</dbReference>
<comment type="caution">
    <text evidence="5">The sequence shown here is derived from an EMBL/GenBank/DDBJ whole genome shotgun (WGS) entry which is preliminary data.</text>
</comment>
<feature type="domain" description="CusB-like beta-barrel" evidence="4">
    <location>
        <begin position="282"/>
        <end position="324"/>
    </location>
</feature>
<keyword evidence="2" id="KW-0472">Membrane</keyword>
<dbReference type="InterPro" id="IPR050739">
    <property type="entry name" value="MFP"/>
</dbReference>
<reference evidence="5" key="1">
    <citation type="submission" date="2022-03" db="EMBL/GenBank/DDBJ databases">
        <title>Fererhizobium litorale gen. nov., sp. nov., isolated from sandy sediments of the Sea of Japan seashore.</title>
        <authorList>
            <person name="Romanenko L."/>
            <person name="Kurilenko V."/>
            <person name="Otstavnykh N."/>
            <person name="Svetashev V."/>
            <person name="Tekutyeva L."/>
            <person name="Isaeva M."/>
            <person name="Mikhailov V."/>
        </authorList>
    </citation>
    <scope>NUCLEOTIDE SEQUENCE</scope>
    <source>
        <strain evidence="5">KMM 9576</strain>
    </source>
</reference>
<sequence length="382" mass="40454">MGDQTNVKSLSPSQPSSRAPAEEPATPGAKPSMAIATIRRLAIPLLAVSVVGASVALVITDWNWWVAGADHQWTDDATVNADVSTLSAQVGGTILTTPVKDYQQVTKGQLLAEIDPRQFDAAVEVARANLASANASLANLANQIELQGAVVQAAIAQNASAQAQQTQTREEFTRQKNLGDATSQQLLQQAQAAYLQAEASVQSTAAAIEQQKAQLKVLHGQYPLLKAQVGAAQGNLDTALIQQGYTRIYAPFDGILGRKLVHEGDYVGPGSSIVSEVPLPSVYVTANYKETQLSRMTPGRKAKITIDTFPGQVLHGRVARLSPASGSIFALLPPDNATGNYTKVVQRVPVRIEFDPGQPLVDELRPGMSAEVTVETPPDAAP</sequence>